<dbReference type="OrthoDB" id="1377205at2"/>
<keyword evidence="3" id="KW-1003">Cell membrane</keyword>
<evidence type="ECO:0000256" key="1">
    <source>
        <dbReference type="ARBA" id="ARBA00004236"/>
    </source>
</evidence>
<evidence type="ECO:0000256" key="4">
    <source>
        <dbReference type="ARBA" id="ARBA00022692"/>
    </source>
</evidence>
<dbReference type="InterPro" id="IPR038468">
    <property type="entry name" value="MmpS_C"/>
</dbReference>
<evidence type="ECO:0000313" key="8">
    <source>
        <dbReference type="Proteomes" id="UP000431264"/>
    </source>
</evidence>
<accession>A0A6I4IT98</accession>
<name>A0A6I4IT98_9FLAO</name>
<keyword evidence="8" id="KW-1185">Reference proteome</keyword>
<dbReference type="InterPro" id="IPR008693">
    <property type="entry name" value="MmpS"/>
</dbReference>
<dbReference type="Proteomes" id="UP000431264">
    <property type="component" value="Unassembled WGS sequence"/>
</dbReference>
<dbReference type="Pfam" id="PF05423">
    <property type="entry name" value="Mycobact_memb"/>
    <property type="match status" value="1"/>
</dbReference>
<organism evidence="7 8">
    <name type="scientific">Flavobacterium profundi</name>
    <dbReference type="NCBI Taxonomy" id="1774945"/>
    <lineage>
        <taxon>Bacteria</taxon>
        <taxon>Pseudomonadati</taxon>
        <taxon>Bacteroidota</taxon>
        <taxon>Flavobacteriia</taxon>
        <taxon>Flavobacteriales</taxon>
        <taxon>Flavobacteriaceae</taxon>
        <taxon>Flavobacterium</taxon>
    </lineage>
</organism>
<dbReference type="RefSeq" id="WP_140998471.1">
    <property type="nucleotide sequence ID" value="NZ_VDCZ01000010.1"/>
</dbReference>
<keyword evidence="4" id="KW-0812">Transmembrane</keyword>
<proteinExistence type="inferred from homology"/>
<reference evidence="8" key="1">
    <citation type="submission" date="2019-05" db="EMBL/GenBank/DDBJ databases">
        <title>Flavobacterium profundi sp. nov., isolated from a deep-sea seamount.</title>
        <authorList>
            <person name="Zhang D.-C."/>
        </authorList>
    </citation>
    <scope>NUCLEOTIDE SEQUENCE [LARGE SCALE GENOMIC DNA]</scope>
    <source>
        <strain evidence="8">TP390</strain>
    </source>
</reference>
<keyword evidence="6" id="KW-0472">Membrane</keyword>
<comment type="similarity">
    <text evidence="2">Belongs to the MmpS family.</text>
</comment>
<evidence type="ECO:0000256" key="3">
    <source>
        <dbReference type="ARBA" id="ARBA00022475"/>
    </source>
</evidence>
<evidence type="ECO:0000313" key="7">
    <source>
        <dbReference type="EMBL" id="MVO10091.1"/>
    </source>
</evidence>
<evidence type="ECO:0000256" key="6">
    <source>
        <dbReference type="ARBA" id="ARBA00023136"/>
    </source>
</evidence>
<protein>
    <submittedName>
        <fullName evidence="7">Uncharacterized protein</fullName>
    </submittedName>
</protein>
<dbReference type="PROSITE" id="PS51257">
    <property type="entry name" value="PROKAR_LIPOPROTEIN"/>
    <property type="match status" value="1"/>
</dbReference>
<comment type="caution">
    <text evidence="7">The sequence shown here is derived from an EMBL/GenBank/DDBJ whole genome shotgun (WGS) entry which is preliminary data.</text>
</comment>
<gene>
    <name evidence="7" type="ORF">GOQ30_13040</name>
</gene>
<dbReference type="Gene3D" id="2.60.40.2880">
    <property type="entry name" value="MmpS1-5, C-terminal soluble domain"/>
    <property type="match status" value="1"/>
</dbReference>
<evidence type="ECO:0000256" key="5">
    <source>
        <dbReference type="ARBA" id="ARBA00022989"/>
    </source>
</evidence>
<sequence>MNKILRNFIFLFSFITISCSKDDSPSSSSKSIKYELSGTYSGTLIVVYTNPDGINQIEDNISLPWLKEITLTNPSATTAIVLTAGSEVSGAGQANEIVTGKIFIGSYLKKTATVNTTSIGYASLDIATLYE</sequence>
<comment type="subcellular location">
    <subcellularLocation>
        <location evidence="1">Cell membrane</location>
    </subcellularLocation>
</comment>
<evidence type="ECO:0000256" key="2">
    <source>
        <dbReference type="ARBA" id="ARBA00007531"/>
    </source>
</evidence>
<dbReference type="AlphaFoldDB" id="A0A6I4IT98"/>
<dbReference type="GO" id="GO:0005886">
    <property type="term" value="C:plasma membrane"/>
    <property type="evidence" value="ECO:0007669"/>
    <property type="project" value="UniProtKB-SubCell"/>
</dbReference>
<dbReference type="EMBL" id="WQLW01000010">
    <property type="protein sequence ID" value="MVO10091.1"/>
    <property type="molecule type" value="Genomic_DNA"/>
</dbReference>
<keyword evidence="5" id="KW-1133">Transmembrane helix</keyword>